<organism evidence="1 2">
    <name type="scientific">Rhizobium tropici</name>
    <dbReference type="NCBI Taxonomy" id="398"/>
    <lineage>
        <taxon>Bacteria</taxon>
        <taxon>Pseudomonadati</taxon>
        <taxon>Pseudomonadota</taxon>
        <taxon>Alphaproteobacteria</taxon>
        <taxon>Hyphomicrobiales</taxon>
        <taxon>Rhizobiaceae</taxon>
        <taxon>Rhizobium/Agrobacterium group</taxon>
        <taxon>Rhizobium</taxon>
    </lineage>
</organism>
<dbReference type="EMBL" id="QMKK01000058">
    <property type="protein sequence ID" value="RAX37728.1"/>
    <property type="molecule type" value="Genomic_DNA"/>
</dbReference>
<evidence type="ECO:0000313" key="2">
    <source>
        <dbReference type="Proteomes" id="UP000251205"/>
    </source>
</evidence>
<protein>
    <submittedName>
        <fullName evidence="1">Uncharacterized protein</fullName>
    </submittedName>
</protein>
<dbReference type="RefSeq" id="WP_112345434.1">
    <property type="nucleotide sequence ID" value="NZ_QMKK01000058.1"/>
</dbReference>
<proteinExistence type="predicted"/>
<reference evidence="1 2" key="1">
    <citation type="submission" date="2018-06" db="EMBL/GenBank/DDBJ databases">
        <title>Whole Genome Sequence of an efficient microsymbiont, Rhizobium tropici.</title>
        <authorList>
            <person name="Srinivasan R."/>
            <person name="Singh H.V."/>
            <person name="Srivastava R."/>
            <person name="Kumari B."/>
            <person name="Radhakrishna A."/>
        </authorList>
    </citation>
    <scope>NUCLEOTIDE SEQUENCE [LARGE SCALE GENOMIC DNA]</scope>
    <source>
        <strain evidence="1 2">IGFRI Rhizo-19</strain>
    </source>
</reference>
<accession>A0A329Y3U0</accession>
<dbReference type="Proteomes" id="UP000251205">
    <property type="component" value="Unassembled WGS sequence"/>
</dbReference>
<comment type="caution">
    <text evidence="1">The sequence shown here is derived from an EMBL/GenBank/DDBJ whole genome shotgun (WGS) entry which is preliminary data.</text>
</comment>
<evidence type="ECO:0000313" key="1">
    <source>
        <dbReference type="EMBL" id="RAX37728.1"/>
    </source>
</evidence>
<dbReference type="OrthoDB" id="2880589at2"/>
<dbReference type="AlphaFoldDB" id="A0A329Y3U0"/>
<sequence length="160" mass="18215">MSVIAPTLSHVLQNIERFKAELDSSADLRRRLAYARAWYALQTEDGKWLFAPMKFCAYKDMTAKKYDDRRDGRRAEKQLQSWFTSVPHADHLNQELTEALTTFLAGYGKSPSTACRISVTSDFYQSQNNRSADDHVLANLLIAVASRLSAEERVRLRAAL</sequence>
<gene>
    <name evidence="1" type="ORF">DQ393_30485</name>
</gene>
<name>A0A329Y3U0_RHITR</name>